<organism evidence="1">
    <name type="scientific">bioreactor metagenome</name>
    <dbReference type="NCBI Taxonomy" id="1076179"/>
    <lineage>
        <taxon>unclassified sequences</taxon>
        <taxon>metagenomes</taxon>
        <taxon>ecological metagenomes</taxon>
    </lineage>
</organism>
<dbReference type="Pfam" id="PF04914">
    <property type="entry name" value="DltD"/>
    <property type="match status" value="1"/>
</dbReference>
<dbReference type="EMBL" id="VSSQ01003201">
    <property type="protein sequence ID" value="MPM19570.1"/>
    <property type="molecule type" value="Genomic_DNA"/>
</dbReference>
<dbReference type="PANTHER" id="PTHR40039:SF1">
    <property type="entry name" value="PROTEIN DLTD"/>
    <property type="match status" value="1"/>
</dbReference>
<evidence type="ECO:0008006" key="2">
    <source>
        <dbReference type="Google" id="ProtNLM"/>
    </source>
</evidence>
<comment type="caution">
    <text evidence="1">The sequence shown here is derived from an EMBL/GenBank/DDBJ whole genome shotgun (WGS) entry which is preliminary data.</text>
</comment>
<name>A0A644XTM3_9ZZZZ</name>
<dbReference type="PANTHER" id="PTHR40039">
    <property type="entry name" value="PROTEIN DLTD"/>
    <property type="match status" value="1"/>
</dbReference>
<proteinExistence type="predicted"/>
<dbReference type="InterPro" id="IPR006998">
    <property type="entry name" value="DltD"/>
</dbReference>
<accession>A0A644XTM3</accession>
<reference evidence="1" key="1">
    <citation type="submission" date="2019-08" db="EMBL/GenBank/DDBJ databases">
        <authorList>
            <person name="Kucharzyk K."/>
            <person name="Murdoch R.W."/>
            <person name="Higgins S."/>
            <person name="Loffler F."/>
        </authorList>
    </citation>
    <scope>NUCLEOTIDE SEQUENCE</scope>
</reference>
<protein>
    <recommendedName>
        <fullName evidence="2">Protein DltD</fullName>
    </recommendedName>
</protein>
<dbReference type="PROSITE" id="PS51257">
    <property type="entry name" value="PROKAR_LIPOPROTEIN"/>
    <property type="match status" value="1"/>
</dbReference>
<gene>
    <name evidence="1" type="ORF">SDC9_65996</name>
</gene>
<evidence type="ECO:0000313" key="1">
    <source>
        <dbReference type="EMBL" id="MPM19570.1"/>
    </source>
</evidence>
<sequence length="410" mass="47814">MLKFRFHIIAFLIASCFVIISFKSDFIRQFYIEKTQQDTLLPSDIRYGNYINFSESLQVEADVRYCMRNPDGLLILGSSELTANDPARAIPYKFIPEKFGKQVIAIGHQGNQCLSILTQMTALEDELPHSKIMLIVSPGWFSDSYAYGTSLQSFLEFNNERTLMQVYSNDIPVEFKKYINDYVARKYTQIVSPSAILNHMHFSAQAFDKNSVMSFFWQPFYQLNLCALNIRNLNGIFEQQNKSINTILNRSQKYKQNFQNNAVNWDSLIDAAVKYHASISDNNNWGIDNKYYTQHVNGSRHHYRIPAVDNNVEYQDYKMLIDLFYHYKTNLTIVIQPLNPYAYDNLNELQVVVDSVVSYASDRNFKILNLFESDTGKYQKGLLSDVMHLGSAGWYKIDEFLMNQYWRDEK</sequence>
<dbReference type="AlphaFoldDB" id="A0A644XTM3"/>